<feature type="domain" description="Peptidase A1" evidence="10">
    <location>
        <begin position="77"/>
        <end position="431"/>
    </location>
</feature>
<keyword evidence="8" id="KW-0732">Signal</keyword>
<dbReference type="SUPFAM" id="SSF81606">
    <property type="entry name" value="PP2C-like"/>
    <property type="match status" value="1"/>
</dbReference>
<dbReference type="InterPro" id="IPR001932">
    <property type="entry name" value="PPM-type_phosphatase-like_dom"/>
</dbReference>
<evidence type="ECO:0000259" key="9">
    <source>
        <dbReference type="PROSITE" id="PS51746"/>
    </source>
</evidence>
<keyword evidence="4" id="KW-0378">Hydrolase</keyword>
<keyword evidence="12" id="KW-1185">Reference proteome</keyword>
<feature type="signal peptide" evidence="8">
    <location>
        <begin position="1"/>
        <end position="25"/>
    </location>
</feature>
<reference evidence="11 12" key="1">
    <citation type="journal article" date="2021" name="Nat. Commun.">
        <title>Incipient diploidization of the medicinal plant Perilla within 10,000 years.</title>
        <authorList>
            <person name="Zhang Y."/>
            <person name="Shen Q."/>
            <person name="Leng L."/>
            <person name="Zhang D."/>
            <person name="Chen S."/>
            <person name="Shi Y."/>
            <person name="Ning Z."/>
            <person name="Chen S."/>
        </authorList>
    </citation>
    <scope>NUCLEOTIDE SEQUENCE [LARGE SCALE GENOMIC DNA]</scope>
    <source>
        <strain evidence="12">cv. PC099</strain>
    </source>
</reference>
<dbReference type="SUPFAM" id="SSF50630">
    <property type="entry name" value="Acid proteases"/>
    <property type="match status" value="1"/>
</dbReference>
<dbReference type="InterPro" id="IPR001461">
    <property type="entry name" value="Aspartic_peptidase_A1"/>
</dbReference>
<dbReference type="GO" id="GO:0006508">
    <property type="term" value="P:proteolysis"/>
    <property type="evidence" value="ECO:0007669"/>
    <property type="project" value="UniProtKB-KW"/>
</dbReference>
<organism evidence="11 12">
    <name type="scientific">Perilla frutescens var. hirtella</name>
    <name type="common">Perilla citriodora</name>
    <name type="synonym">Perilla setoyensis</name>
    <dbReference type="NCBI Taxonomy" id="608512"/>
    <lineage>
        <taxon>Eukaryota</taxon>
        <taxon>Viridiplantae</taxon>
        <taxon>Streptophyta</taxon>
        <taxon>Embryophyta</taxon>
        <taxon>Tracheophyta</taxon>
        <taxon>Spermatophyta</taxon>
        <taxon>Magnoliopsida</taxon>
        <taxon>eudicotyledons</taxon>
        <taxon>Gunneridae</taxon>
        <taxon>Pentapetalae</taxon>
        <taxon>asterids</taxon>
        <taxon>lamiids</taxon>
        <taxon>Lamiales</taxon>
        <taxon>Lamiaceae</taxon>
        <taxon>Nepetoideae</taxon>
        <taxon>Elsholtzieae</taxon>
        <taxon>Perilla</taxon>
    </lineage>
</organism>
<feature type="active site" evidence="6">
    <location>
        <position position="311"/>
    </location>
</feature>
<sequence>MDSARRHIIWVLVLWVLIEFEVVKGNVVFEVHHKFGNKGNAPIGVLKAHDSRRHGRSLGSLDFQLGGDGSPTNAALYYTKIAIGTPPVNYHVQVDTGSDILWVNCHNCDKCPTKSDLDIPLVQYNMKASSTGQIISCDQEFCGTVFSSPNPNCKVGMNCEYAVTYGDGSKTEGYFVRDNFKFDQVTGNLQTTAMNGSIAFGCSAKQSGELGSSSQAVDGIVGFGQANTSILSQLALSGKVKKIFSHCLDGKKGGGIFAVGEVVQPKVDRTPLVPDQSHYNVIVKGVQVGDKHINLPTGLFGAGPPRRAIIDSGTTLAYLPSDIYEQVLNKMVEQQPEMKIHMVEDEFKCFWYTGNVDNGFPVITFQFDNSLTLPVYPHSYLFEVRDTEYCIGWQRSGMQAKDGQELTLLGDIALSDNLVVYDLENQTIGWAQYNCSSSIKVKDEATGNARCPRSRCMSSGSYGKCSVLEVIVSCRAVSSRGNHGWVEAEGLSEVESKELKGLFVSSSVTDSNTESGGDNCVAGLECLLNIIRVLTMGSCFSCESRSPLPGSTTGVKRRKASTRRALSQNSSSEYSREDRLHRDPNRMFLNGSSEIASLFTQQGKKGINQDAMIVWENFGSRTDTVFCGVFDGHGPYGHMVAKRVRDSLPLKLSAHWEVDIKDDEILREVSVNTTERRCIKDGSFLSAGGDARVSVDPGESKALKESFLKAFKVMDKELRMSSNFDCICSGTTAVTLVKQGRDLIIGNVGDSRAVLATRGPNDELIPVQLTVDLKPNLPAEEERIRKCRGRIFALRDEPEVARVWLPDYDTPGLAMARAFGDFCLKEFGLISVPEMSYRRITDKDEFVILATDGIWDVLSNEEVVSIVGSCSTHAYAARAVVDSAVRAWRCRYPSSKVDDCAVVCLLLNSYEHEDI</sequence>
<evidence type="ECO:0000256" key="3">
    <source>
        <dbReference type="ARBA" id="ARBA00022750"/>
    </source>
</evidence>
<dbReference type="InterPro" id="IPR034161">
    <property type="entry name" value="Pepsin-like_plant"/>
</dbReference>
<feature type="compositionally biased region" description="Polar residues" evidence="7">
    <location>
        <begin position="544"/>
        <end position="554"/>
    </location>
</feature>
<evidence type="ECO:0000256" key="6">
    <source>
        <dbReference type="PIRSR" id="PIRSR601461-1"/>
    </source>
</evidence>
<feature type="active site" evidence="6">
    <location>
        <position position="95"/>
    </location>
</feature>
<dbReference type="InterPro" id="IPR032861">
    <property type="entry name" value="TAXi_N"/>
</dbReference>
<dbReference type="Gene3D" id="2.40.70.10">
    <property type="entry name" value="Acid Proteases"/>
    <property type="match status" value="2"/>
</dbReference>
<dbReference type="InterPro" id="IPR021109">
    <property type="entry name" value="Peptidase_aspartic_dom_sf"/>
</dbReference>
<dbReference type="Proteomes" id="UP001190926">
    <property type="component" value="Unassembled WGS sequence"/>
</dbReference>
<dbReference type="PROSITE" id="PS51746">
    <property type="entry name" value="PPM_2"/>
    <property type="match status" value="1"/>
</dbReference>
<dbReference type="SMART" id="SM00332">
    <property type="entry name" value="PP2Cc"/>
    <property type="match status" value="1"/>
</dbReference>
<dbReference type="PANTHER" id="PTHR13683:SF768">
    <property type="entry name" value="EUKARYOTIC ASPARTYL PROTEASE FAMILY PROTEIN"/>
    <property type="match status" value="1"/>
</dbReference>
<evidence type="ECO:0000256" key="5">
    <source>
        <dbReference type="ARBA" id="ARBA00023180"/>
    </source>
</evidence>
<name>A0AAD4IUG2_PERFH</name>
<dbReference type="Pfam" id="PF14541">
    <property type="entry name" value="TAXi_C"/>
    <property type="match status" value="1"/>
</dbReference>
<keyword evidence="5" id="KW-0325">Glycoprotein</keyword>
<feature type="region of interest" description="Disordered" evidence="7">
    <location>
        <begin position="544"/>
        <end position="581"/>
    </location>
</feature>
<dbReference type="EMBL" id="SDAM02001956">
    <property type="protein sequence ID" value="KAH6821714.1"/>
    <property type="molecule type" value="Genomic_DNA"/>
</dbReference>
<comment type="caution">
    <text evidence="11">The sequence shown here is derived from an EMBL/GenBank/DDBJ whole genome shotgun (WGS) entry which is preliminary data.</text>
</comment>
<gene>
    <name evidence="11" type="ORF">C2S53_015471</name>
</gene>
<dbReference type="Pfam" id="PF00481">
    <property type="entry name" value="PP2C"/>
    <property type="match status" value="1"/>
</dbReference>
<evidence type="ECO:0000256" key="8">
    <source>
        <dbReference type="SAM" id="SignalP"/>
    </source>
</evidence>
<dbReference type="InterPro" id="IPR033121">
    <property type="entry name" value="PEPTIDASE_A1"/>
</dbReference>
<evidence type="ECO:0000259" key="10">
    <source>
        <dbReference type="PROSITE" id="PS51767"/>
    </source>
</evidence>
<comment type="similarity">
    <text evidence="1">Belongs to the peptidase A1 family.</text>
</comment>
<dbReference type="FunFam" id="2.40.70.10:FF:000028">
    <property type="entry name" value="Eukaryotic aspartyl protease family protein"/>
    <property type="match status" value="1"/>
</dbReference>
<keyword evidence="2" id="KW-0645">Protease</keyword>
<evidence type="ECO:0000313" key="12">
    <source>
        <dbReference type="Proteomes" id="UP001190926"/>
    </source>
</evidence>
<evidence type="ECO:0000256" key="2">
    <source>
        <dbReference type="ARBA" id="ARBA00022670"/>
    </source>
</evidence>
<dbReference type="PRINTS" id="PR00792">
    <property type="entry name" value="PEPSIN"/>
</dbReference>
<feature type="domain" description="PPM-type phosphatase" evidence="9">
    <location>
        <begin position="595"/>
        <end position="907"/>
    </location>
</feature>
<dbReference type="PANTHER" id="PTHR13683">
    <property type="entry name" value="ASPARTYL PROTEASES"/>
    <property type="match status" value="1"/>
</dbReference>
<proteinExistence type="inferred from homology"/>
<dbReference type="Gene3D" id="3.60.40.10">
    <property type="entry name" value="PPM-type phosphatase domain"/>
    <property type="match status" value="1"/>
</dbReference>
<dbReference type="GO" id="GO:0004190">
    <property type="term" value="F:aspartic-type endopeptidase activity"/>
    <property type="evidence" value="ECO:0007669"/>
    <property type="project" value="UniProtKB-KW"/>
</dbReference>
<dbReference type="Pfam" id="PF14543">
    <property type="entry name" value="TAXi_N"/>
    <property type="match status" value="1"/>
</dbReference>
<dbReference type="CDD" id="cd05476">
    <property type="entry name" value="pepsin_A_like_plant"/>
    <property type="match status" value="1"/>
</dbReference>
<dbReference type="InterPro" id="IPR032799">
    <property type="entry name" value="TAXi_C"/>
</dbReference>
<protein>
    <submittedName>
        <fullName evidence="11">Protein phosphatase 2C family protein</fullName>
    </submittedName>
</protein>
<evidence type="ECO:0000256" key="1">
    <source>
        <dbReference type="ARBA" id="ARBA00007447"/>
    </source>
</evidence>
<dbReference type="PROSITE" id="PS51767">
    <property type="entry name" value="PEPTIDASE_A1"/>
    <property type="match status" value="1"/>
</dbReference>
<evidence type="ECO:0000256" key="4">
    <source>
        <dbReference type="ARBA" id="ARBA00022801"/>
    </source>
</evidence>
<dbReference type="InterPro" id="IPR036457">
    <property type="entry name" value="PPM-type-like_dom_sf"/>
</dbReference>
<feature type="chain" id="PRO_5042145522" evidence="8">
    <location>
        <begin position="26"/>
        <end position="915"/>
    </location>
</feature>
<evidence type="ECO:0000313" key="11">
    <source>
        <dbReference type="EMBL" id="KAH6821714.1"/>
    </source>
</evidence>
<accession>A0AAD4IUG2</accession>
<feature type="compositionally biased region" description="Polar residues" evidence="7">
    <location>
        <begin position="564"/>
        <end position="573"/>
    </location>
</feature>
<evidence type="ECO:0000256" key="7">
    <source>
        <dbReference type="SAM" id="MobiDB-lite"/>
    </source>
</evidence>
<dbReference type="CDD" id="cd00143">
    <property type="entry name" value="PP2Cc"/>
    <property type="match status" value="1"/>
</dbReference>
<dbReference type="AlphaFoldDB" id="A0AAD4IUG2"/>
<keyword evidence="3" id="KW-0064">Aspartyl protease</keyword>